<dbReference type="InterPro" id="IPR052162">
    <property type="entry name" value="Sensor_kinase/Photoreceptor"/>
</dbReference>
<keyword evidence="11" id="KW-1185">Reference proteome</keyword>
<feature type="domain" description="PAS" evidence="8">
    <location>
        <begin position="782"/>
        <end position="852"/>
    </location>
</feature>
<dbReference type="NCBIfam" id="TIGR00229">
    <property type="entry name" value="sensory_box"/>
    <property type="match status" value="5"/>
</dbReference>
<evidence type="ECO:0000259" key="7">
    <source>
        <dbReference type="PROSITE" id="PS50109"/>
    </source>
</evidence>
<name>A0LLL4_SYNFM</name>
<dbReference type="CDD" id="cd00130">
    <property type="entry name" value="PAS"/>
    <property type="match status" value="4"/>
</dbReference>
<dbReference type="Pfam" id="PF13426">
    <property type="entry name" value="PAS_9"/>
    <property type="match status" value="1"/>
</dbReference>
<dbReference type="InterPro" id="IPR000014">
    <property type="entry name" value="PAS"/>
</dbReference>
<protein>
    <recommendedName>
        <fullName evidence="2">histidine kinase</fullName>
        <ecNumber evidence="2">2.7.13.3</ecNumber>
    </recommendedName>
</protein>
<evidence type="ECO:0000256" key="2">
    <source>
        <dbReference type="ARBA" id="ARBA00012438"/>
    </source>
</evidence>
<dbReference type="Pfam" id="PF02518">
    <property type="entry name" value="HATPase_c"/>
    <property type="match status" value="1"/>
</dbReference>
<evidence type="ECO:0000256" key="3">
    <source>
        <dbReference type="ARBA" id="ARBA00022553"/>
    </source>
</evidence>
<dbReference type="eggNOG" id="COG2202">
    <property type="taxonomic scope" value="Bacteria"/>
</dbReference>
<dbReference type="InterPro" id="IPR001610">
    <property type="entry name" value="PAC"/>
</dbReference>
<keyword evidence="5 10" id="KW-0418">Kinase</keyword>
<feature type="domain" description="PAS" evidence="8">
    <location>
        <begin position="535"/>
        <end position="577"/>
    </location>
</feature>
<accession>A0LLL4</accession>
<evidence type="ECO:0000256" key="6">
    <source>
        <dbReference type="SAM" id="Phobius"/>
    </source>
</evidence>
<dbReference type="EC" id="2.7.13.3" evidence="2"/>
<dbReference type="AlphaFoldDB" id="A0LLL4"/>
<proteinExistence type="predicted"/>
<sequence precursor="true">MSWIGCLHPGGRPYSGTLRARSKSTVGQGAVSFSAGIAFALLLSFSVPLFSAFAAVDTPRILVIHSYNSNTNWTSEIEKGMREALSEQYGPVSFQLEFMDTRHYSGADYHDRLKSLLTYKLRGRSFDIVLTSDNDAFAFVRANRTQLFPTVPVVFCGVNNFTQSMLAGVTGMTGIAEDVSVGETLDIALELHPGLKRIVVIGLTTITADRANREAFVEQVRTGYERLEFDFWDAVDTDELAKRLPLLGPDTIVVINGIIAEPDGRMLGFGETTGFIHARSSVPLYTLWDVYHHGTLGGKMVTGRMQGRLAGGLAARILKGEDPDKIPVVHSTSANQYIFDLNELSRFRISEDRLPLDRVITNKPSPFYMVDKTFLRTGIAAFLLLACIVVLLAVNIAARKKAEKSLIEGQRWQKALFDNITDFVWMKDLQGRVLAYNESFRLAFRWEPGAVLGKTGYDLFPANIADRIRTNDEDVIASRVRGHLEESFEMPGGETRWFDTIKTPVFDKSGRVMGTVGSARDITERKRAEAALARSENKLKRIIEDSPIPICWADKECRVEFVNQAFIDLFGYRMEDIPTAEEWFRRAYPDEPFRKEAEARWRARIAAARSDGTKMRPTECNVTCKDGSVRTVEIMNTLLEDAILAVFKDTTERKRAEAALHESEQRFKTLAEASFEGIALTDNGILVDLTEQFANMHACDRNELLGRNVLEFVSPESRDRVARAQALDETGPYEFNALRKDGSTFPVEVRARSTLIGGRRLRLSASRDMTAYKTAEEALRSSEERFRLITENMGDLVCQADPMGRYLYTSPSFQRILGYDGNALLGTSVFEQIHPDDRREIMERFRKGFQMGQARETEYRSRHANGQYLWLRSTANFVYDSEGNPLFAVIATRDVTARREAEAALLESETKFRTLSENSAAAVFITQDDLFVYANATFQRLSGYDKEDLTRLKFWEIAHPDLRQTIRDRGYARWRGENEPTRYEAVILTKDGKAKWVDVSATLIEYRGRPATLGTGIDITESKQAEQQIKAALEEKEVLLREVHHRVKNNLQAIIYLIDSETDQTRDPQVYQFLKELEERARTMALVYEQLYQSDNLAHIEMVQYLSDLGSNLVQAFGAGRDIPVAVEPGKIWLDVEIGMPCGLIVNELVTNALKHAFPPEKHERGEVRVALHKEDGRYTLRVSDNGVGLPPELRWREARSLGLRLVNLWATHQLGGTISVEGPPGTTFTVTFTERKRREFLNGRG</sequence>
<dbReference type="eggNOG" id="COG2984">
    <property type="taxonomic scope" value="Bacteria"/>
</dbReference>
<dbReference type="InParanoid" id="A0LLL4"/>
<dbReference type="Gene3D" id="3.30.565.10">
    <property type="entry name" value="Histidine kinase-like ATPase, C-terminal domain"/>
    <property type="match status" value="1"/>
</dbReference>
<dbReference type="SMART" id="SM00387">
    <property type="entry name" value="HATPase_c"/>
    <property type="match status" value="1"/>
</dbReference>
<dbReference type="SMART" id="SM00091">
    <property type="entry name" value="PAS"/>
    <property type="match status" value="5"/>
</dbReference>
<feature type="domain" description="PAC" evidence="9">
    <location>
        <begin position="482"/>
        <end position="534"/>
    </location>
</feature>
<keyword evidence="4" id="KW-0808">Transferase</keyword>
<dbReference type="InterPro" id="IPR013655">
    <property type="entry name" value="PAS_fold_3"/>
</dbReference>
<dbReference type="SUPFAM" id="SSF55785">
    <property type="entry name" value="PYP-like sensor domain (PAS domain)"/>
    <property type="match status" value="5"/>
</dbReference>
<gene>
    <name evidence="10" type="ordered locus">Sfum_2638</name>
</gene>
<dbReference type="InterPro" id="IPR000700">
    <property type="entry name" value="PAS-assoc_C"/>
</dbReference>
<dbReference type="Gene3D" id="3.30.450.20">
    <property type="entry name" value="PAS domain"/>
    <property type="match status" value="5"/>
</dbReference>
<dbReference type="InterPro" id="IPR035965">
    <property type="entry name" value="PAS-like_dom_sf"/>
</dbReference>
<feature type="domain" description="PAC" evidence="9">
    <location>
        <begin position="855"/>
        <end position="907"/>
    </location>
</feature>
<dbReference type="STRING" id="335543.Sfum_2638"/>
<dbReference type="Pfam" id="PF07568">
    <property type="entry name" value="HisKA_2"/>
    <property type="match status" value="1"/>
</dbReference>
<evidence type="ECO:0000259" key="8">
    <source>
        <dbReference type="PROSITE" id="PS50112"/>
    </source>
</evidence>
<dbReference type="Gene3D" id="3.40.50.2300">
    <property type="match status" value="2"/>
</dbReference>
<feature type="domain" description="PAC" evidence="9">
    <location>
        <begin position="731"/>
        <end position="781"/>
    </location>
</feature>
<dbReference type="InterPro" id="IPR003594">
    <property type="entry name" value="HATPase_dom"/>
</dbReference>
<reference evidence="10 11" key="1">
    <citation type="submission" date="2006-10" db="EMBL/GenBank/DDBJ databases">
        <title>Complete sequence of Syntrophobacter fumaroxidans MPOB.</title>
        <authorList>
            <consortium name="US DOE Joint Genome Institute"/>
            <person name="Copeland A."/>
            <person name="Lucas S."/>
            <person name="Lapidus A."/>
            <person name="Barry K."/>
            <person name="Detter J.C."/>
            <person name="Glavina del Rio T."/>
            <person name="Hammon N."/>
            <person name="Israni S."/>
            <person name="Pitluck S."/>
            <person name="Goltsman E.G."/>
            <person name="Martinez M."/>
            <person name="Schmutz J."/>
            <person name="Larimer F."/>
            <person name="Land M."/>
            <person name="Hauser L."/>
            <person name="Kyrpides N."/>
            <person name="Kim E."/>
            <person name="Boone D.R."/>
            <person name="Brockman F."/>
            <person name="Culley D."/>
            <person name="Ferry J."/>
            <person name="Gunsalus R."/>
            <person name="McInerney M.J."/>
            <person name="Morrison M."/>
            <person name="Plugge C."/>
            <person name="Rohlin L."/>
            <person name="Scholten J."/>
            <person name="Sieber J."/>
            <person name="Stams A.J.M."/>
            <person name="Worm P."/>
            <person name="Henstra A.M."/>
            <person name="Richardson P."/>
        </authorList>
    </citation>
    <scope>NUCLEOTIDE SEQUENCE [LARGE SCALE GENOMIC DNA]</scope>
    <source>
        <strain evidence="11">DSM 10017 / MPOB</strain>
    </source>
</reference>
<dbReference type="EMBL" id="CP000478">
    <property type="protein sequence ID" value="ABK18316.1"/>
    <property type="molecule type" value="Genomic_DNA"/>
</dbReference>
<dbReference type="InterPro" id="IPR005467">
    <property type="entry name" value="His_kinase_dom"/>
</dbReference>
<dbReference type="InterPro" id="IPR011495">
    <property type="entry name" value="Sig_transdc_His_kin_sub2_dim/P"/>
</dbReference>
<feature type="domain" description="PAS" evidence="8">
    <location>
        <begin position="663"/>
        <end position="730"/>
    </location>
</feature>
<dbReference type="KEGG" id="sfu:Sfum_2638"/>
<dbReference type="PANTHER" id="PTHR43304:SF1">
    <property type="entry name" value="PAC DOMAIN-CONTAINING PROTEIN"/>
    <property type="match status" value="1"/>
</dbReference>
<dbReference type="PROSITE" id="PS50113">
    <property type="entry name" value="PAC"/>
    <property type="match status" value="4"/>
</dbReference>
<dbReference type="SUPFAM" id="SSF55874">
    <property type="entry name" value="ATPase domain of HSP90 chaperone/DNA topoisomerase II/histidine kinase"/>
    <property type="match status" value="1"/>
</dbReference>
<evidence type="ECO:0000256" key="1">
    <source>
        <dbReference type="ARBA" id="ARBA00000085"/>
    </source>
</evidence>
<evidence type="ECO:0000256" key="4">
    <source>
        <dbReference type="ARBA" id="ARBA00022679"/>
    </source>
</evidence>
<keyword evidence="6" id="KW-0812">Transmembrane</keyword>
<dbReference type="PANTHER" id="PTHR43304">
    <property type="entry name" value="PHYTOCHROME-LIKE PROTEIN CPH1"/>
    <property type="match status" value="1"/>
</dbReference>
<dbReference type="RefSeq" id="WP_011699483.1">
    <property type="nucleotide sequence ID" value="NC_008554.1"/>
</dbReference>
<feature type="transmembrane region" description="Helical" evidence="6">
    <location>
        <begin position="33"/>
        <end position="56"/>
    </location>
</feature>
<dbReference type="PROSITE" id="PS50112">
    <property type="entry name" value="PAS"/>
    <property type="match status" value="5"/>
</dbReference>
<feature type="domain" description="Histidine kinase" evidence="7">
    <location>
        <begin position="1042"/>
        <end position="1237"/>
    </location>
</feature>
<feature type="domain" description="PAC" evidence="9">
    <location>
        <begin position="981"/>
        <end position="1031"/>
    </location>
</feature>
<organism evidence="10 11">
    <name type="scientific">Syntrophobacter fumaroxidans (strain DSM 10017 / MPOB)</name>
    <dbReference type="NCBI Taxonomy" id="335543"/>
    <lineage>
        <taxon>Bacteria</taxon>
        <taxon>Pseudomonadati</taxon>
        <taxon>Thermodesulfobacteriota</taxon>
        <taxon>Syntrophobacteria</taxon>
        <taxon>Syntrophobacterales</taxon>
        <taxon>Syntrophobacteraceae</taxon>
        <taxon>Syntrophobacter</taxon>
    </lineage>
</organism>
<evidence type="ECO:0000313" key="10">
    <source>
        <dbReference type="EMBL" id="ABK18316.1"/>
    </source>
</evidence>
<dbReference type="Proteomes" id="UP000001784">
    <property type="component" value="Chromosome"/>
</dbReference>
<keyword evidence="3" id="KW-0597">Phosphoprotein</keyword>
<dbReference type="GO" id="GO:0004673">
    <property type="term" value="F:protein histidine kinase activity"/>
    <property type="evidence" value="ECO:0007669"/>
    <property type="project" value="UniProtKB-EC"/>
</dbReference>
<keyword evidence="6" id="KW-1133">Transmembrane helix</keyword>
<dbReference type="Pfam" id="PF08448">
    <property type="entry name" value="PAS_4"/>
    <property type="match status" value="1"/>
</dbReference>
<evidence type="ECO:0000256" key="5">
    <source>
        <dbReference type="ARBA" id="ARBA00022777"/>
    </source>
</evidence>
<feature type="domain" description="PAS" evidence="8">
    <location>
        <begin position="908"/>
        <end position="968"/>
    </location>
</feature>
<dbReference type="InterPro" id="IPR013656">
    <property type="entry name" value="PAS_4"/>
</dbReference>
<dbReference type="Pfam" id="PF08447">
    <property type="entry name" value="PAS_3"/>
    <property type="match status" value="2"/>
</dbReference>
<evidence type="ECO:0000313" key="11">
    <source>
        <dbReference type="Proteomes" id="UP000001784"/>
    </source>
</evidence>
<dbReference type="InterPro" id="IPR036890">
    <property type="entry name" value="HATPase_C_sf"/>
</dbReference>
<dbReference type="PROSITE" id="PS50109">
    <property type="entry name" value="HIS_KIN"/>
    <property type="match status" value="1"/>
</dbReference>
<keyword evidence="6" id="KW-0472">Membrane</keyword>
<dbReference type="Pfam" id="PF13188">
    <property type="entry name" value="PAS_8"/>
    <property type="match status" value="1"/>
</dbReference>
<dbReference type="HOGENOM" id="CLU_266177_0_0_7"/>
<dbReference type="SMART" id="SM00086">
    <property type="entry name" value="PAC"/>
    <property type="match status" value="5"/>
</dbReference>
<feature type="domain" description="PAS" evidence="8">
    <location>
        <begin position="409"/>
        <end position="487"/>
    </location>
</feature>
<feature type="transmembrane region" description="Helical" evidence="6">
    <location>
        <begin position="373"/>
        <end position="398"/>
    </location>
</feature>
<comment type="catalytic activity">
    <reaction evidence="1">
        <text>ATP + protein L-histidine = ADP + protein N-phospho-L-histidine.</text>
        <dbReference type="EC" id="2.7.13.3"/>
    </reaction>
</comment>
<evidence type="ECO:0000259" key="9">
    <source>
        <dbReference type="PROSITE" id="PS50113"/>
    </source>
</evidence>
<dbReference type="eggNOG" id="COG3920">
    <property type="taxonomic scope" value="Bacteria"/>
</dbReference>